<evidence type="ECO:0000313" key="2">
    <source>
        <dbReference type="Proteomes" id="UP000600365"/>
    </source>
</evidence>
<gene>
    <name evidence="1" type="ORF">GCM10011579_060220</name>
</gene>
<keyword evidence="2" id="KW-1185">Reference proteome</keyword>
<name>A0A917Y946_9ACTN</name>
<dbReference type="Proteomes" id="UP000600365">
    <property type="component" value="Unassembled WGS sequence"/>
</dbReference>
<sequence length="133" mass="14769">MAERPTTGWREGIEEEQRKLDAGTLDPKCACMAELFPEGLITATDSILDAFEGDLPSLQGSSDERVFAAVQSVVLALNIVNDEHNGGAYETDEREQLCEYIDEALTEHGVDVGALTARHGLGRYQLTDRWRDW</sequence>
<evidence type="ECO:0000313" key="1">
    <source>
        <dbReference type="EMBL" id="GGN77716.1"/>
    </source>
</evidence>
<accession>A0A917Y946</accession>
<dbReference type="EMBL" id="BMMM01000012">
    <property type="protein sequence ID" value="GGN77716.1"/>
    <property type="molecule type" value="Genomic_DNA"/>
</dbReference>
<dbReference type="AlphaFoldDB" id="A0A917Y946"/>
<proteinExistence type="predicted"/>
<protein>
    <submittedName>
        <fullName evidence="1">Uncharacterized protein</fullName>
    </submittedName>
</protein>
<comment type="caution">
    <text evidence="1">The sequence shown here is derived from an EMBL/GenBank/DDBJ whole genome shotgun (WGS) entry which is preliminary data.</text>
</comment>
<reference evidence="1 2" key="1">
    <citation type="journal article" date="2014" name="Int. J. Syst. Evol. Microbiol.">
        <title>Complete genome sequence of Corynebacterium casei LMG S-19264T (=DSM 44701T), isolated from a smear-ripened cheese.</title>
        <authorList>
            <consortium name="US DOE Joint Genome Institute (JGI-PGF)"/>
            <person name="Walter F."/>
            <person name="Albersmeier A."/>
            <person name="Kalinowski J."/>
            <person name="Ruckert C."/>
        </authorList>
    </citation>
    <scope>NUCLEOTIDE SEQUENCE [LARGE SCALE GENOMIC DNA]</scope>
    <source>
        <strain evidence="1 2">CGMCC 4.7111</strain>
    </source>
</reference>
<organism evidence="1 2">
    <name type="scientific">Streptomyces albiflavescens</name>
    <dbReference type="NCBI Taxonomy" id="1623582"/>
    <lineage>
        <taxon>Bacteria</taxon>
        <taxon>Bacillati</taxon>
        <taxon>Actinomycetota</taxon>
        <taxon>Actinomycetes</taxon>
        <taxon>Kitasatosporales</taxon>
        <taxon>Streptomycetaceae</taxon>
        <taxon>Streptomyces</taxon>
    </lineage>
</organism>